<feature type="compositionally biased region" description="Gly residues" evidence="1">
    <location>
        <begin position="194"/>
        <end position="205"/>
    </location>
</feature>
<proteinExistence type="predicted"/>
<accession>A0A0G4HJK2</accession>
<dbReference type="EMBL" id="CDMZ01002905">
    <property type="protein sequence ID" value="CEM44353.1"/>
    <property type="molecule type" value="Genomic_DNA"/>
</dbReference>
<feature type="compositionally biased region" description="Basic residues" evidence="1">
    <location>
        <begin position="223"/>
        <end position="233"/>
    </location>
</feature>
<dbReference type="AlphaFoldDB" id="A0A0G4HJK2"/>
<protein>
    <submittedName>
        <fullName evidence="2">Uncharacterized protein</fullName>
    </submittedName>
</protein>
<evidence type="ECO:0000313" key="2">
    <source>
        <dbReference type="EMBL" id="CEM44353.1"/>
    </source>
</evidence>
<gene>
    <name evidence="2" type="ORF">Cvel_7137</name>
</gene>
<name>A0A0G4HJK2_9ALVE</name>
<feature type="compositionally biased region" description="Basic and acidic residues" evidence="1">
    <location>
        <begin position="209"/>
        <end position="222"/>
    </location>
</feature>
<feature type="compositionally biased region" description="Low complexity" evidence="1">
    <location>
        <begin position="106"/>
        <end position="124"/>
    </location>
</feature>
<organism evidence="2">
    <name type="scientific">Chromera velia CCMP2878</name>
    <dbReference type="NCBI Taxonomy" id="1169474"/>
    <lineage>
        <taxon>Eukaryota</taxon>
        <taxon>Sar</taxon>
        <taxon>Alveolata</taxon>
        <taxon>Colpodellida</taxon>
        <taxon>Chromeraceae</taxon>
        <taxon>Chromera</taxon>
    </lineage>
</organism>
<reference evidence="2" key="1">
    <citation type="submission" date="2014-11" db="EMBL/GenBank/DDBJ databases">
        <authorList>
            <person name="Otto D Thomas"/>
            <person name="Naeem Raeece"/>
        </authorList>
    </citation>
    <scope>NUCLEOTIDE SEQUENCE</scope>
</reference>
<feature type="compositionally biased region" description="Low complexity" evidence="1">
    <location>
        <begin position="52"/>
        <end position="90"/>
    </location>
</feature>
<evidence type="ECO:0000256" key="1">
    <source>
        <dbReference type="SAM" id="MobiDB-lite"/>
    </source>
</evidence>
<feature type="region of interest" description="Disordered" evidence="1">
    <location>
        <begin position="1"/>
        <end position="124"/>
    </location>
</feature>
<dbReference type="VEuPathDB" id="CryptoDB:Cvel_7137"/>
<feature type="region of interest" description="Disordered" evidence="1">
    <location>
        <begin position="158"/>
        <end position="244"/>
    </location>
</feature>
<sequence>MIAYRDGMWAEKPSPQLPKDDEDATGATAEGAVTSEGGATAEALPTAEGAVTSEGGAIAEASATAEGAVTSEGGATAEASATTEGAVTSEDGAIAEASATTEGAVTSEGGATAEASATTEGAVTSEGGAIAEASATIEGAVTSEGGATAEGAVTSEGDVTAASVISPAETPSSVGVRTRKRRPLEHFFLTARGTGVGSRGGGGSTGVKKFREAKRDGQAGKDKRGRLQRRKMVAGRDACWPKVG</sequence>